<dbReference type="InterPro" id="IPR017870">
    <property type="entry name" value="FeS_cluster_insertion_CS"/>
</dbReference>
<dbReference type="InterPro" id="IPR016092">
    <property type="entry name" value="ATAP"/>
</dbReference>
<gene>
    <name evidence="3" type="ORF">SAJA_14485</name>
</gene>
<dbReference type="GO" id="GO:0005829">
    <property type="term" value="C:cytosol"/>
    <property type="evidence" value="ECO:0007669"/>
    <property type="project" value="TreeGrafter"/>
</dbReference>
<evidence type="ECO:0000259" key="2">
    <source>
        <dbReference type="Pfam" id="PF01521"/>
    </source>
</evidence>
<proteinExistence type="inferred from homology"/>
<dbReference type="Gene3D" id="2.60.300.12">
    <property type="entry name" value="HesB-like domain"/>
    <property type="match status" value="1"/>
</dbReference>
<sequence length="119" mass="13076">MSQTSETAMSDTPLLSVTEAAAERIKHQLDKRGHGLGLRVGVRKSGCSGYMYTMDYADEVHDEDDVYEGHGAKVIVARKHMDVLAGTTVDFRSEGLNRMFRFDNPKAKNACGCGESFTV</sequence>
<dbReference type="InterPro" id="IPR000361">
    <property type="entry name" value="ATAP_core_dom"/>
</dbReference>
<dbReference type="EMBL" id="AYKG01000068">
    <property type="protein sequence ID" value="ROO24086.1"/>
    <property type="molecule type" value="Genomic_DNA"/>
</dbReference>
<dbReference type="PROSITE" id="PS01152">
    <property type="entry name" value="HESB"/>
    <property type="match status" value="1"/>
</dbReference>
<comment type="similarity">
    <text evidence="1">Belongs to the HesB/IscA family.</text>
</comment>
<evidence type="ECO:0000256" key="1">
    <source>
        <dbReference type="ARBA" id="ARBA00006718"/>
    </source>
</evidence>
<reference evidence="3 4" key="1">
    <citation type="submission" date="2013-10" db="EMBL/GenBank/DDBJ databases">
        <title>Salinisphaera japonica YTM-1 Genome Sequencing.</title>
        <authorList>
            <person name="Lai Q."/>
            <person name="Li C."/>
            <person name="Shao Z."/>
        </authorList>
    </citation>
    <scope>NUCLEOTIDE SEQUENCE [LARGE SCALE GENOMIC DNA]</scope>
    <source>
        <strain evidence="3 4">YTM-1</strain>
    </source>
</reference>
<dbReference type="NCBIfam" id="TIGR00049">
    <property type="entry name" value="iron-sulfur cluster assembly accessory protein"/>
    <property type="match status" value="1"/>
</dbReference>
<accession>A0A423PEU6</accession>
<dbReference type="GO" id="GO:0051537">
    <property type="term" value="F:2 iron, 2 sulfur cluster binding"/>
    <property type="evidence" value="ECO:0007669"/>
    <property type="project" value="TreeGrafter"/>
</dbReference>
<dbReference type="Proteomes" id="UP000285310">
    <property type="component" value="Unassembled WGS sequence"/>
</dbReference>
<dbReference type="InParanoid" id="A0A423PEU6"/>
<keyword evidence="4" id="KW-1185">Reference proteome</keyword>
<protein>
    <submittedName>
        <fullName evidence="3">Heme biosynthesis protein HemY</fullName>
    </submittedName>
</protein>
<dbReference type="InterPro" id="IPR050322">
    <property type="entry name" value="Fe-S_cluster_asmbl/transfer"/>
</dbReference>
<organism evidence="3 4">
    <name type="scientific">Salinisphaera japonica YTM-1</name>
    <dbReference type="NCBI Taxonomy" id="1209778"/>
    <lineage>
        <taxon>Bacteria</taxon>
        <taxon>Pseudomonadati</taxon>
        <taxon>Pseudomonadota</taxon>
        <taxon>Gammaproteobacteria</taxon>
        <taxon>Salinisphaerales</taxon>
        <taxon>Salinisphaeraceae</taxon>
        <taxon>Salinisphaera</taxon>
    </lineage>
</organism>
<dbReference type="SUPFAM" id="SSF89360">
    <property type="entry name" value="HesB-like domain"/>
    <property type="match status" value="1"/>
</dbReference>
<dbReference type="RefSeq" id="WP_342777556.1">
    <property type="nucleotide sequence ID" value="NZ_AYKG01000068.1"/>
</dbReference>
<name>A0A423PEU6_9GAMM</name>
<feature type="domain" description="Core" evidence="2">
    <location>
        <begin position="15"/>
        <end position="115"/>
    </location>
</feature>
<evidence type="ECO:0000313" key="4">
    <source>
        <dbReference type="Proteomes" id="UP000285310"/>
    </source>
</evidence>
<dbReference type="GO" id="GO:0016226">
    <property type="term" value="P:iron-sulfur cluster assembly"/>
    <property type="evidence" value="ECO:0007669"/>
    <property type="project" value="InterPro"/>
</dbReference>
<evidence type="ECO:0000313" key="3">
    <source>
        <dbReference type="EMBL" id="ROO24086.1"/>
    </source>
</evidence>
<comment type="caution">
    <text evidence="3">The sequence shown here is derived from an EMBL/GenBank/DDBJ whole genome shotgun (WGS) entry which is preliminary data.</text>
</comment>
<dbReference type="FunCoup" id="A0A423PEU6">
    <property type="interactions" value="398"/>
</dbReference>
<dbReference type="InterPro" id="IPR035903">
    <property type="entry name" value="HesB-like_dom_sf"/>
</dbReference>
<dbReference type="PANTHER" id="PTHR10072">
    <property type="entry name" value="IRON-SULFUR CLUSTER ASSEMBLY PROTEIN"/>
    <property type="match status" value="1"/>
</dbReference>
<dbReference type="Pfam" id="PF01521">
    <property type="entry name" value="Fe-S_biosyn"/>
    <property type="match status" value="1"/>
</dbReference>
<dbReference type="PANTHER" id="PTHR10072:SF41">
    <property type="entry name" value="IRON-SULFUR CLUSTER ASSEMBLY 1 HOMOLOG, MITOCHONDRIAL"/>
    <property type="match status" value="1"/>
</dbReference>
<dbReference type="AlphaFoldDB" id="A0A423PEU6"/>